<sequence length="602" mass="68661">MDPILKENLDHWFEYNTHDEAGNLEIQKLIDSGDFKELHDRMDKRIEFGTAGLRSRMEAGWNRMNKLTVLQASQGLSSFVIKNQGTAKNAASIVIGHDHRYNSMDFAQITASCFLNCGIKVYYLNTDDDTDSSYVHTPLVPFAVDHFKASCGVMITASHNPKLDNGYKVYNSNGCQIIPPYDKLIADEIEKNLKPRASNWDFNKSVHSNNALLFQMVKSEVTELYIKKLTNTLLYNEKVFNRGNASEPFFVYTPMHGVGYEILNKVLNDRKIKLVENKDYVVVPEQLHPDPAFPTVSFPNPEEDHALDMGIALAEKLGIHLVLANDPDADRFSAAVRLATFDNKVQWKQLNGNEIGILFAQYLLKKNHGNNLAMINSTVSSSLLKSMSITEDFKYEETLTGFKWLGNRAIDLCKEGYNVIFGYEEAIGYMFPKMLHDKDGILALIVFLQLYLETSNNDVIANLEECYSKYGYYQQHNGYYKIDVNNDSNGIDAIFNNRIRKYLQENKIIMDVFKIIDIRDLTKGYQMSTQGNIPDLPVDAKSEMITVYAESEKGDKVRFTLRGSGTEPKLKIYIECRSPNSLEDSKRICDDVWEWIGNKWIA</sequence>
<evidence type="ECO:0000256" key="10">
    <source>
        <dbReference type="ARBA" id="ARBA00023277"/>
    </source>
</evidence>
<feature type="domain" description="Alpha-D-phosphohexomutase alpha/beta/alpha" evidence="14">
    <location>
        <begin position="351"/>
        <end position="469"/>
    </location>
</feature>
<dbReference type="AlphaFoldDB" id="A0A376B3F2"/>
<dbReference type="GO" id="GO:0008973">
    <property type="term" value="F:phosphopentomutase activity"/>
    <property type="evidence" value="ECO:0007669"/>
    <property type="project" value="TreeGrafter"/>
</dbReference>
<organism evidence="15 16">
    <name type="scientific">Saccharomycodes ludwigii</name>
    <dbReference type="NCBI Taxonomy" id="36035"/>
    <lineage>
        <taxon>Eukaryota</taxon>
        <taxon>Fungi</taxon>
        <taxon>Dikarya</taxon>
        <taxon>Ascomycota</taxon>
        <taxon>Saccharomycotina</taxon>
        <taxon>Saccharomycetes</taxon>
        <taxon>Saccharomycodales</taxon>
        <taxon>Saccharomycodaceae</taxon>
        <taxon>Saccharomycodes</taxon>
    </lineage>
</organism>
<proteinExistence type="inferred from homology"/>
<dbReference type="GO" id="GO:0005737">
    <property type="term" value="C:cytoplasm"/>
    <property type="evidence" value="ECO:0007669"/>
    <property type="project" value="UniProtKB-SubCell"/>
</dbReference>
<dbReference type="PANTHER" id="PTHR45745:SF1">
    <property type="entry name" value="PHOSPHOGLUCOMUTASE 2B-RELATED"/>
    <property type="match status" value="1"/>
</dbReference>
<dbReference type="GO" id="GO:0000287">
    <property type="term" value="F:magnesium ion binding"/>
    <property type="evidence" value="ECO:0007669"/>
    <property type="project" value="InterPro"/>
</dbReference>
<evidence type="ECO:0000256" key="6">
    <source>
        <dbReference type="ARBA" id="ARBA00022553"/>
    </source>
</evidence>
<dbReference type="InterPro" id="IPR005843">
    <property type="entry name" value="A-D-PHexomutase_C"/>
</dbReference>
<protein>
    <submittedName>
        <fullName evidence="15">Related to Phosphoglucomutase-3</fullName>
    </submittedName>
</protein>
<dbReference type="InterPro" id="IPR016055">
    <property type="entry name" value="A-D-PHexomutase_a/b/a-I/II/III"/>
</dbReference>
<keyword evidence="7" id="KW-0479">Metal-binding</keyword>
<evidence type="ECO:0000256" key="4">
    <source>
        <dbReference type="ARBA" id="ARBA00022490"/>
    </source>
</evidence>
<evidence type="ECO:0000256" key="8">
    <source>
        <dbReference type="ARBA" id="ARBA00022842"/>
    </source>
</evidence>
<dbReference type="Pfam" id="PF02878">
    <property type="entry name" value="PGM_PMM_I"/>
    <property type="match status" value="1"/>
</dbReference>
<dbReference type="InterPro" id="IPR005846">
    <property type="entry name" value="A-D-PHexomutase_a/b/a-III"/>
</dbReference>
<evidence type="ECO:0000256" key="1">
    <source>
        <dbReference type="ARBA" id="ARBA00001946"/>
    </source>
</evidence>
<accession>A0A376B3F2</accession>
<evidence type="ECO:0000256" key="5">
    <source>
        <dbReference type="ARBA" id="ARBA00022526"/>
    </source>
</evidence>
<evidence type="ECO:0000259" key="11">
    <source>
        <dbReference type="Pfam" id="PF00408"/>
    </source>
</evidence>
<reference evidence="16" key="1">
    <citation type="submission" date="2018-06" db="EMBL/GenBank/DDBJ databases">
        <authorList>
            <person name="Guldener U."/>
        </authorList>
    </citation>
    <scope>NUCLEOTIDE SEQUENCE [LARGE SCALE GENOMIC DNA]</scope>
    <source>
        <strain evidence="16">UTAD17</strain>
    </source>
</reference>
<dbReference type="Pfam" id="PF02880">
    <property type="entry name" value="PGM_PMM_III"/>
    <property type="match status" value="1"/>
</dbReference>
<evidence type="ECO:0000256" key="9">
    <source>
        <dbReference type="ARBA" id="ARBA00023235"/>
    </source>
</evidence>
<feature type="domain" description="Alpha-D-phosphohexomutase alpha/beta/alpha" evidence="13">
    <location>
        <begin position="241"/>
        <end position="335"/>
    </location>
</feature>
<name>A0A376B3F2_9ASCO</name>
<evidence type="ECO:0000259" key="14">
    <source>
        <dbReference type="Pfam" id="PF02880"/>
    </source>
</evidence>
<keyword evidence="9" id="KW-0413">Isomerase</keyword>
<evidence type="ECO:0000259" key="13">
    <source>
        <dbReference type="Pfam" id="PF02879"/>
    </source>
</evidence>
<evidence type="ECO:0000259" key="12">
    <source>
        <dbReference type="Pfam" id="PF02878"/>
    </source>
</evidence>
<dbReference type="Gene3D" id="3.30.310.50">
    <property type="entry name" value="Alpha-D-phosphohexomutase, C-terminal domain"/>
    <property type="match status" value="1"/>
</dbReference>
<dbReference type="Gene3D" id="3.40.120.10">
    <property type="entry name" value="Alpha-D-Glucose-1,6-Bisphosphate, subunit A, domain 3"/>
    <property type="match status" value="3"/>
</dbReference>
<dbReference type="Pfam" id="PF02879">
    <property type="entry name" value="PGM_PMM_II"/>
    <property type="match status" value="1"/>
</dbReference>
<comment type="cofactor">
    <cofactor evidence="1">
        <name>Mg(2+)</name>
        <dbReference type="ChEBI" id="CHEBI:18420"/>
    </cofactor>
</comment>
<comment type="similarity">
    <text evidence="3">Belongs to the phosphohexose mutase family.</text>
</comment>
<evidence type="ECO:0000256" key="2">
    <source>
        <dbReference type="ARBA" id="ARBA00004496"/>
    </source>
</evidence>
<dbReference type="GO" id="GO:0006166">
    <property type="term" value="P:purine ribonucleoside salvage"/>
    <property type="evidence" value="ECO:0007669"/>
    <property type="project" value="TreeGrafter"/>
</dbReference>
<dbReference type="GO" id="GO:0006006">
    <property type="term" value="P:glucose metabolic process"/>
    <property type="evidence" value="ECO:0007669"/>
    <property type="project" value="UniProtKB-KW"/>
</dbReference>
<dbReference type="Pfam" id="PF00408">
    <property type="entry name" value="PGM_PMM_IV"/>
    <property type="match status" value="1"/>
</dbReference>
<gene>
    <name evidence="15" type="ORF">SCODWIG_00977</name>
</gene>
<dbReference type="PANTHER" id="PTHR45745">
    <property type="entry name" value="PHOSPHOMANNOMUTASE 45A"/>
    <property type="match status" value="1"/>
</dbReference>
<keyword evidence="8" id="KW-0460">Magnesium</keyword>
<dbReference type="InterPro" id="IPR036900">
    <property type="entry name" value="A-D-PHexomutase_C_sf"/>
</dbReference>
<comment type="subcellular location">
    <subcellularLocation>
        <location evidence="2">Cytoplasm</location>
    </subcellularLocation>
</comment>
<evidence type="ECO:0000256" key="3">
    <source>
        <dbReference type="ARBA" id="ARBA00010231"/>
    </source>
</evidence>
<evidence type="ECO:0000313" key="15">
    <source>
        <dbReference type="EMBL" id="SSD59216.1"/>
    </source>
</evidence>
<dbReference type="SUPFAM" id="SSF55957">
    <property type="entry name" value="Phosphoglucomutase, C-terminal domain"/>
    <property type="match status" value="1"/>
</dbReference>
<evidence type="ECO:0000256" key="7">
    <source>
        <dbReference type="ARBA" id="ARBA00022723"/>
    </source>
</evidence>
<feature type="domain" description="Alpha-D-phosphohexomutase alpha/beta/alpha" evidence="12">
    <location>
        <begin position="46"/>
        <end position="193"/>
    </location>
</feature>
<keyword evidence="16" id="KW-1185">Reference proteome</keyword>
<keyword evidence="5" id="KW-0313">Glucose metabolism</keyword>
<dbReference type="FunFam" id="3.40.120.10:FF:000035">
    <property type="entry name" value="Pgm3p"/>
    <property type="match status" value="1"/>
</dbReference>
<dbReference type="EMBL" id="UFAJ01000107">
    <property type="protein sequence ID" value="SSD59216.1"/>
    <property type="molecule type" value="Genomic_DNA"/>
</dbReference>
<dbReference type="PROSITE" id="PS00710">
    <property type="entry name" value="PGM_PMM"/>
    <property type="match status" value="1"/>
</dbReference>
<keyword evidence="4" id="KW-0963">Cytoplasm</keyword>
<dbReference type="InterPro" id="IPR016066">
    <property type="entry name" value="A-D-PHexomutase_CS"/>
</dbReference>
<dbReference type="CDD" id="cd05799">
    <property type="entry name" value="PGM2"/>
    <property type="match status" value="1"/>
</dbReference>
<keyword evidence="10" id="KW-0119">Carbohydrate metabolism</keyword>
<dbReference type="SUPFAM" id="SSF53738">
    <property type="entry name" value="Phosphoglucomutase, first 3 domains"/>
    <property type="match status" value="3"/>
</dbReference>
<dbReference type="GO" id="GO:0005634">
    <property type="term" value="C:nucleus"/>
    <property type="evidence" value="ECO:0007669"/>
    <property type="project" value="TreeGrafter"/>
</dbReference>
<feature type="domain" description="Alpha-D-phosphohexomutase C-terminal" evidence="11">
    <location>
        <begin position="550"/>
        <end position="584"/>
    </location>
</feature>
<dbReference type="InterPro" id="IPR005845">
    <property type="entry name" value="A-D-PHexomutase_a/b/a-II"/>
</dbReference>
<keyword evidence="6" id="KW-0597">Phosphoprotein</keyword>
<evidence type="ECO:0000313" key="16">
    <source>
        <dbReference type="Proteomes" id="UP000262825"/>
    </source>
</evidence>
<dbReference type="Proteomes" id="UP000262825">
    <property type="component" value="Unassembled WGS sequence"/>
</dbReference>
<dbReference type="VEuPathDB" id="FungiDB:SCODWIG_00977"/>
<dbReference type="InterPro" id="IPR005844">
    <property type="entry name" value="A-D-PHexomutase_a/b/a-I"/>
</dbReference>